<keyword evidence="4 7" id="KW-0812">Transmembrane</keyword>
<keyword evidence="11" id="KW-1185">Reference proteome</keyword>
<feature type="domain" description="MacB-like periplasmic core" evidence="9">
    <location>
        <begin position="19"/>
        <end position="246"/>
    </location>
</feature>
<dbReference type="RefSeq" id="WP_006965363.1">
    <property type="nucleotide sequence ID" value="NZ_APJX01000003.1"/>
</dbReference>
<evidence type="ECO:0000256" key="5">
    <source>
        <dbReference type="ARBA" id="ARBA00022989"/>
    </source>
</evidence>
<reference evidence="10 11" key="1">
    <citation type="journal article" date="2013" name="Genome Announc.">
        <title>Draft Genome Sequence of Desulfotignum phosphitoxidans DSM 13687 Strain FiPS-3.</title>
        <authorList>
            <person name="Poehlein A."/>
            <person name="Daniel R."/>
            <person name="Simeonova D.D."/>
        </authorList>
    </citation>
    <scope>NUCLEOTIDE SEQUENCE [LARGE SCALE GENOMIC DNA]</scope>
    <source>
        <strain evidence="10 11">DSM 13687</strain>
    </source>
</reference>
<dbReference type="Pfam" id="PF02687">
    <property type="entry name" value="FtsX"/>
    <property type="match status" value="1"/>
</dbReference>
<sequence>MIKVMSLAIRNLLRYKRRTLLTGLLIAVGVMAVIVFTGLSGSFKRAIVGQITDSVLSHLQVHKKGYMASIDNLPLDRMIPEKPFHKLTDILDQTPGVDGFSPRIKFGAMLSNFAQTTNVRLNGIDPKKELTAVPLLPSRIKNPLNPDVLLTPGQVLLPEILAKGMGIGTGDTVVLVANNKDGSVNGMTFVVAGVVESLMGPGGRDGYLHLDDAASLLRMETPEISEVAVRVTGFDTLATVADRVNQALTPMTTPKGQPLFEVHTWQQLTPFYNVVRMIDLMTLGIKIILIAVVLISVLNVMIMSVYERVREIGTLAAMGTQPFRIMALFVAEGFCLGLTGALVGAVLGTGVLWILNLTGVEVAFGGANQVFELAPSVTPGEVISACLIVLLVSVLASLQPAAKAAALEPVDALRHV</sequence>
<dbReference type="Proteomes" id="UP000014216">
    <property type="component" value="Unassembled WGS sequence"/>
</dbReference>
<feature type="domain" description="ABC3 transporter permease C-terminal" evidence="8">
    <location>
        <begin position="287"/>
        <end position="409"/>
    </location>
</feature>
<evidence type="ECO:0000256" key="1">
    <source>
        <dbReference type="ARBA" id="ARBA00004651"/>
    </source>
</evidence>
<dbReference type="AlphaFoldDB" id="S0G5Y5"/>
<evidence type="ECO:0000259" key="8">
    <source>
        <dbReference type="Pfam" id="PF02687"/>
    </source>
</evidence>
<dbReference type="Pfam" id="PF12704">
    <property type="entry name" value="MacB_PCD"/>
    <property type="match status" value="1"/>
</dbReference>
<dbReference type="InterPro" id="IPR025857">
    <property type="entry name" value="MacB_PCD"/>
</dbReference>
<evidence type="ECO:0000256" key="4">
    <source>
        <dbReference type="ARBA" id="ARBA00022692"/>
    </source>
</evidence>
<feature type="transmembrane region" description="Helical" evidence="7">
    <location>
        <begin position="20"/>
        <end position="39"/>
    </location>
</feature>
<dbReference type="InterPro" id="IPR051447">
    <property type="entry name" value="Lipoprotein-release_system"/>
</dbReference>
<dbReference type="PANTHER" id="PTHR30489">
    <property type="entry name" value="LIPOPROTEIN-RELEASING SYSTEM TRANSMEMBRANE PROTEIN LOLE"/>
    <property type="match status" value="1"/>
</dbReference>
<dbReference type="GO" id="GO:0044874">
    <property type="term" value="P:lipoprotein localization to outer membrane"/>
    <property type="evidence" value="ECO:0007669"/>
    <property type="project" value="TreeGrafter"/>
</dbReference>
<evidence type="ECO:0000256" key="3">
    <source>
        <dbReference type="ARBA" id="ARBA00022475"/>
    </source>
</evidence>
<evidence type="ECO:0000256" key="6">
    <source>
        <dbReference type="ARBA" id="ARBA00023136"/>
    </source>
</evidence>
<dbReference type="InterPro" id="IPR003838">
    <property type="entry name" value="ABC3_permease_C"/>
</dbReference>
<evidence type="ECO:0000313" key="10">
    <source>
        <dbReference type="EMBL" id="EMS80032.1"/>
    </source>
</evidence>
<keyword evidence="5 7" id="KW-1133">Transmembrane helix</keyword>
<comment type="caution">
    <text evidence="10">The sequence shown here is derived from an EMBL/GenBank/DDBJ whole genome shotgun (WGS) entry which is preliminary data.</text>
</comment>
<feature type="transmembrane region" description="Helical" evidence="7">
    <location>
        <begin position="382"/>
        <end position="398"/>
    </location>
</feature>
<dbReference type="GO" id="GO:0098797">
    <property type="term" value="C:plasma membrane protein complex"/>
    <property type="evidence" value="ECO:0007669"/>
    <property type="project" value="TreeGrafter"/>
</dbReference>
<dbReference type="PANTHER" id="PTHR30489:SF0">
    <property type="entry name" value="LIPOPROTEIN-RELEASING SYSTEM TRANSMEMBRANE PROTEIN LOLE"/>
    <property type="match status" value="1"/>
</dbReference>
<proteinExistence type="inferred from homology"/>
<evidence type="ECO:0000313" key="11">
    <source>
        <dbReference type="Proteomes" id="UP000014216"/>
    </source>
</evidence>
<accession>S0G5Y5</accession>
<dbReference type="EMBL" id="APJX01000003">
    <property type="protein sequence ID" value="EMS80032.1"/>
    <property type="molecule type" value="Genomic_DNA"/>
</dbReference>
<organism evidence="10 11">
    <name type="scientific">Desulfotignum phosphitoxidans DSM 13687</name>
    <dbReference type="NCBI Taxonomy" id="1286635"/>
    <lineage>
        <taxon>Bacteria</taxon>
        <taxon>Pseudomonadati</taxon>
        <taxon>Thermodesulfobacteriota</taxon>
        <taxon>Desulfobacteria</taxon>
        <taxon>Desulfobacterales</taxon>
        <taxon>Desulfobacteraceae</taxon>
        <taxon>Desulfotignum</taxon>
    </lineage>
</organism>
<keyword evidence="10" id="KW-0449">Lipoprotein</keyword>
<feature type="transmembrane region" description="Helical" evidence="7">
    <location>
        <begin position="327"/>
        <end position="355"/>
    </location>
</feature>
<evidence type="ECO:0000256" key="7">
    <source>
        <dbReference type="SAM" id="Phobius"/>
    </source>
</evidence>
<evidence type="ECO:0000256" key="2">
    <source>
        <dbReference type="ARBA" id="ARBA00005236"/>
    </source>
</evidence>
<keyword evidence="3" id="KW-1003">Cell membrane</keyword>
<dbReference type="OrthoDB" id="9809768at2"/>
<comment type="similarity">
    <text evidence="2">Belongs to the ABC-4 integral membrane protein family. LolC/E subfamily.</text>
</comment>
<feature type="transmembrane region" description="Helical" evidence="7">
    <location>
        <begin position="283"/>
        <end position="306"/>
    </location>
</feature>
<keyword evidence="6 7" id="KW-0472">Membrane</keyword>
<protein>
    <submittedName>
        <fullName evidence="10">ABC-type transport system, involved in lipoprotein release, permease component</fullName>
    </submittedName>
</protein>
<comment type="subcellular location">
    <subcellularLocation>
        <location evidence="1">Cell membrane</location>
        <topology evidence="1">Multi-pass membrane protein</topology>
    </subcellularLocation>
</comment>
<name>S0G5Y5_9BACT</name>
<gene>
    <name evidence="10" type="ORF">Dpo_3c01750</name>
</gene>
<evidence type="ECO:0000259" key="9">
    <source>
        <dbReference type="Pfam" id="PF12704"/>
    </source>
</evidence>
<dbReference type="PATRIC" id="fig|1286635.3.peg.1739"/>